<organism evidence="1 2">
    <name type="scientific">Hermetia illucens</name>
    <name type="common">Black soldier fly</name>
    <dbReference type="NCBI Taxonomy" id="343691"/>
    <lineage>
        <taxon>Eukaryota</taxon>
        <taxon>Metazoa</taxon>
        <taxon>Ecdysozoa</taxon>
        <taxon>Arthropoda</taxon>
        <taxon>Hexapoda</taxon>
        <taxon>Insecta</taxon>
        <taxon>Pterygota</taxon>
        <taxon>Neoptera</taxon>
        <taxon>Endopterygota</taxon>
        <taxon>Diptera</taxon>
        <taxon>Brachycera</taxon>
        <taxon>Stratiomyomorpha</taxon>
        <taxon>Stratiomyidae</taxon>
        <taxon>Hermetiinae</taxon>
        <taxon>Hermetia</taxon>
    </lineage>
</organism>
<proteinExistence type="predicted"/>
<accession>A0A7R8YKU6</accession>
<evidence type="ECO:0000313" key="1">
    <source>
        <dbReference type="EMBL" id="CAD7076788.1"/>
    </source>
</evidence>
<keyword evidence="2" id="KW-1185">Reference proteome</keyword>
<dbReference type="AlphaFoldDB" id="A0A7R8YKU6"/>
<dbReference type="InParanoid" id="A0A7R8YKU6"/>
<dbReference type="Proteomes" id="UP000594454">
    <property type="component" value="Chromosome 1"/>
</dbReference>
<dbReference type="EMBL" id="LR899009">
    <property type="protein sequence ID" value="CAD7076788.1"/>
    <property type="molecule type" value="Genomic_DNA"/>
</dbReference>
<gene>
    <name evidence="1" type="ORF">HERILL_LOCUS184</name>
</gene>
<name>A0A7R8YKU6_HERIL</name>
<sequence>MTVACGKDRKFAGKIARGYSSQKQTDLKDSSGVEARRHILCARDKHNRGVPAVDIAASWTTACVCRPRAQHLGIVAVSNINCDPAHSNRFPSLQCLITPATAEFGWHAIYRKLVLSGHSVDNSPNLLWPGPSWSFSNNLLGQSGVILSVLSPVVWFVSGPTGKSESRICVGLRINGPNHGLQREEELKI</sequence>
<protein>
    <submittedName>
        <fullName evidence="1">Uncharacterized protein</fullName>
    </submittedName>
</protein>
<reference evidence="1 2" key="1">
    <citation type="submission" date="2020-11" db="EMBL/GenBank/DDBJ databases">
        <authorList>
            <person name="Wallbank WR R."/>
            <person name="Pardo Diaz C."/>
            <person name="Kozak K."/>
            <person name="Martin S."/>
            <person name="Jiggins C."/>
            <person name="Moest M."/>
            <person name="Warren A I."/>
            <person name="Generalovic N T."/>
            <person name="Byers J.R.P. K."/>
            <person name="Montejo-Kovacevich G."/>
            <person name="Yen C E."/>
        </authorList>
    </citation>
    <scope>NUCLEOTIDE SEQUENCE [LARGE SCALE GENOMIC DNA]</scope>
</reference>
<evidence type="ECO:0000313" key="2">
    <source>
        <dbReference type="Proteomes" id="UP000594454"/>
    </source>
</evidence>